<keyword evidence="3 9" id="KW-0812">Transmembrane</keyword>
<feature type="transmembrane region" description="Helical" evidence="9">
    <location>
        <begin position="183"/>
        <end position="204"/>
    </location>
</feature>
<keyword evidence="7" id="KW-0186">Copper</keyword>
<dbReference type="Proteomes" id="UP000240653">
    <property type="component" value="Unassembled WGS sequence"/>
</dbReference>
<feature type="domain" description="CopC" evidence="11">
    <location>
        <begin position="33"/>
        <end position="124"/>
    </location>
</feature>
<comment type="caution">
    <text evidence="13">The sequence shown here is derived from an EMBL/GenBank/DDBJ whole genome shotgun (WGS) entry which is preliminary data.</text>
</comment>
<dbReference type="InterPro" id="IPR007348">
    <property type="entry name" value="CopC_dom"/>
</dbReference>
<dbReference type="InterPro" id="IPR032694">
    <property type="entry name" value="CopC/D"/>
</dbReference>
<feature type="transmembrane region" description="Helical" evidence="9">
    <location>
        <begin position="320"/>
        <end position="341"/>
    </location>
</feature>
<dbReference type="OrthoDB" id="8374223at2"/>
<evidence type="ECO:0000256" key="7">
    <source>
        <dbReference type="ARBA" id="ARBA00023008"/>
    </source>
</evidence>
<keyword evidence="6 9" id="KW-1133">Transmembrane helix</keyword>
<dbReference type="PANTHER" id="PTHR34820:SF4">
    <property type="entry name" value="INNER MEMBRANE PROTEIN YEBZ"/>
    <property type="match status" value="1"/>
</dbReference>
<gene>
    <name evidence="13" type="ORF">C7I85_12410</name>
</gene>
<dbReference type="SUPFAM" id="SSF81296">
    <property type="entry name" value="E set domains"/>
    <property type="match status" value="1"/>
</dbReference>
<dbReference type="GO" id="GO:0006825">
    <property type="term" value="P:copper ion transport"/>
    <property type="evidence" value="ECO:0007669"/>
    <property type="project" value="InterPro"/>
</dbReference>
<dbReference type="InterPro" id="IPR008457">
    <property type="entry name" value="Cu-R_CopD_dom"/>
</dbReference>
<keyword evidence="5 10" id="KW-0732">Signal</keyword>
<feature type="chain" id="PRO_5015175356" evidence="10">
    <location>
        <begin position="35"/>
        <end position="537"/>
    </location>
</feature>
<feature type="transmembrane region" description="Helical" evidence="9">
    <location>
        <begin position="253"/>
        <end position="273"/>
    </location>
</feature>
<feature type="transmembrane region" description="Helical" evidence="9">
    <location>
        <begin position="224"/>
        <end position="244"/>
    </location>
</feature>
<reference evidence="13 14" key="1">
    <citation type="submission" date="2018-03" db="EMBL/GenBank/DDBJ databases">
        <title>The draft genome of Mesorhizobium soli JCM 19897.</title>
        <authorList>
            <person name="Li L."/>
            <person name="Liu L."/>
            <person name="Liang L."/>
            <person name="Wang T."/>
            <person name="Zhang X."/>
        </authorList>
    </citation>
    <scope>NUCLEOTIDE SEQUENCE [LARGE SCALE GENOMIC DNA]</scope>
    <source>
        <strain evidence="13 14">JCM 19897</strain>
    </source>
</reference>
<feature type="transmembrane region" description="Helical" evidence="9">
    <location>
        <begin position="285"/>
        <end position="308"/>
    </location>
</feature>
<dbReference type="InterPro" id="IPR014755">
    <property type="entry name" value="Cu-Rt/internalin_Ig-like"/>
</dbReference>
<evidence type="ECO:0000313" key="14">
    <source>
        <dbReference type="Proteomes" id="UP000240653"/>
    </source>
</evidence>
<feature type="transmembrane region" description="Helical" evidence="9">
    <location>
        <begin position="353"/>
        <end position="374"/>
    </location>
</feature>
<dbReference type="Pfam" id="PF05425">
    <property type="entry name" value="CopD"/>
    <property type="match status" value="1"/>
</dbReference>
<feature type="transmembrane region" description="Helical" evidence="9">
    <location>
        <begin position="151"/>
        <end position="171"/>
    </location>
</feature>
<evidence type="ECO:0000313" key="13">
    <source>
        <dbReference type="EMBL" id="PSJ60834.1"/>
    </source>
</evidence>
<name>A0A2P7SE92_9HYPH</name>
<keyword evidence="14" id="KW-1185">Reference proteome</keyword>
<keyword evidence="8 9" id="KW-0472">Membrane</keyword>
<evidence type="ECO:0000256" key="6">
    <source>
        <dbReference type="ARBA" id="ARBA00022989"/>
    </source>
</evidence>
<feature type="transmembrane region" description="Helical" evidence="9">
    <location>
        <begin position="394"/>
        <end position="415"/>
    </location>
</feature>
<evidence type="ECO:0000256" key="3">
    <source>
        <dbReference type="ARBA" id="ARBA00022692"/>
    </source>
</evidence>
<proteinExistence type="predicted"/>
<evidence type="ECO:0000256" key="5">
    <source>
        <dbReference type="ARBA" id="ARBA00022729"/>
    </source>
</evidence>
<accession>A0A2P7SE92</accession>
<dbReference type="PANTHER" id="PTHR34820">
    <property type="entry name" value="INNER MEMBRANE PROTEIN YEBZ"/>
    <property type="match status" value="1"/>
</dbReference>
<dbReference type="Gene3D" id="2.60.40.1220">
    <property type="match status" value="1"/>
</dbReference>
<keyword evidence="2" id="KW-1003">Cell membrane</keyword>
<feature type="domain" description="Copper resistance protein D" evidence="12">
    <location>
        <begin position="316"/>
        <end position="414"/>
    </location>
</feature>
<dbReference type="RefSeq" id="WP_106724302.1">
    <property type="nucleotide sequence ID" value="NZ_PXYL01000005.1"/>
</dbReference>
<sequence>MAGFRMTNIGFDMRKLALAILLWLGLASVAAAHASLTATEPQDGAVVDAPPARYALTFSEPVSPISLQLIKPDGTSLSLDKFVLRDRTLDIEAPTDLKRGTHILSWRVVSEDGHPVGGSVVFSIGEASAAPPPVPELVDWQVRSGLWLTKVALYIGLFIGIGGVFAFRWFLVGSRAGTTLAGLALGIGLLGTIASAGFQGLDALGAPVSRFFDPVIWSTGMGTSFGRTVVVMIGAIILSGLALLARSEAISRWLALAGLLAGALALSLSGHASAAEPQWLTRPSVFLHASTIAIWTGALLPLGLSLRAGDAGSVTALRRFSACIPFAVVVLLVAGTALAVIQVQAPQALLDTAYGSVLLVKLALLVLLFGLAAINRWRLTRPSEAGDAQAVRDLVRSIAAETAIVLMVFAIAAYWRFTPPPRALAIAAAQPASTHIHTEKAMADLTVAPGRAGPVTVSAAIMTGDFGPLDAKEVSFVFSNPAAGIEPIKRKAMKPGDGTWRADDLVLPLPGTWNVRVDILVSDFDIARLEGKIEIRP</sequence>
<comment type="subcellular location">
    <subcellularLocation>
        <location evidence="1">Cell membrane</location>
        <topology evidence="1">Multi-pass membrane protein</topology>
    </subcellularLocation>
</comment>
<protein>
    <submittedName>
        <fullName evidence="13">Copper resistance protein CopC</fullName>
    </submittedName>
</protein>
<evidence type="ECO:0000259" key="12">
    <source>
        <dbReference type="Pfam" id="PF05425"/>
    </source>
</evidence>
<evidence type="ECO:0000256" key="1">
    <source>
        <dbReference type="ARBA" id="ARBA00004651"/>
    </source>
</evidence>
<dbReference type="AlphaFoldDB" id="A0A2P7SE92"/>
<dbReference type="InterPro" id="IPR014756">
    <property type="entry name" value="Ig_E-set"/>
</dbReference>
<evidence type="ECO:0000256" key="8">
    <source>
        <dbReference type="ARBA" id="ARBA00023136"/>
    </source>
</evidence>
<dbReference type="GO" id="GO:0005507">
    <property type="term" value="F:copper ion binding"/>
    <property type="evidence" value="ECO:0007669"/>
    <property type="project" value="InterPro"/>
</dbReference>
<evidence type="ECO:0000256" key="9">
    <source>
        <dbReference type="SAM" id="Phobius"/>
    </source>
</evidence>
<feature type="signal peptide" evidence="10">
    <location>
        <begin position="1"/>
        <end position="34"/>
    </location>
</feature>
<evidence type="ECO:0000256" key="4">
    <source>
        <dbReference type="ARBA" id="ARBA00022723"/>
    </source>
</evidence>
<dbReference type="EMBL" id="PXYL01000005">
    <property type="protein sequence ID" value="PSJ60834.1"/>
    <property type="molecule type" value="Genomic_DNA"/>
</dbReference>
<keyword evidence="4" id="KW-0479">Metal-binding</keyword>
<dbReference type="GO" id="GO:0005886">
    <property type="term" value="C:plasma membrane"/>
    <property type="evidence" value="ECO:0007669"/>
    <property type="project" value="UniProtKB-SubCell"/>
</dbReference>
<dbReference type="Pfam" id="PF04234">
    <property type="entry name" value="CopC"/>
    <property type="match status" value="1"/>
</dbReference>
<evidence type="ECO:0000259" key="11">
    <source>
        <dbReference type="Pfam" id="PF04234"/>
    </source>
</evidence>
<evidence type="ECO:0000256" key="10">
    <source>
        <dbReference type="SAM" id="SignalP"/>
    </source>
</evidence>
<dbReference type="GO" id="GO:0046688">
    <property type="term" value="P:response to copper ion"/>
    <property type="evidence" value="ECO:0007669"/>
    <property type="project" value="InterPro"/>
</dbReference>
<organism evidence="13 14">
    <name type="scientific">Pseudaminobacter soli</name>
    <name type="common">ex Li et al. 2025</name>
    <dbReference type="NCBI Taxonomy" id="1295366"/>
    <lineage>
        <taxon>Bacteria</taxon>
        <taxon>Pseudomonadati</taxon>
        <taxon>Pseudomonadota</taxon>
        <taxon>Alphaproteobacteria</taxon>
        <taxon>Hyphomicrobiales</taxon>
        <taxon>Phyllobacteriaceae</taxon>
        <taxon>Pseudaminobacter</taxon>
    </lineage>
</organism>
<dbReference type="GO" id="GO:0042597">
    <property type="term" value="C:periplasmic space"/>
    <property type="evidence" value="ECO:0007669"/>
    <property type="project" value="InterPro"/>
</dbReference>
<evidence type="ECO:0000256" key="2">
    <source>
        <dbReference type="ARBA" id="ARBA00022475"/>
    </source>
</evidence>